<evidence type="ECO:0000256" key="1">
    <source>
        <dbReference type="ARBA" id="ARBA00038494"/>
    </source>
</evidence>
<comment type="similarity">
    <text evidence="1">Belongs to the glycosyltransferase 2 family. WaaE/KdtX subfamily.</text>
</comment>
<dbReference type="Proteomes" id="UP000235533">
    <property type="component" value="Unassembled WGS sequence"/>
</dbReference>
<dbReference type="EMBL" id="MCZF01000236">
    <property type="protein sequence ID" value="PMM44939.1"/>
    <property type="molecule type" value="Genomic_DNA"/>
</dbReference>
<feature type="domain" description="Glycosyltransferase 2-like" evidence="2">
    <location>
        <begin position="9"/>
        <end position="127"/>
    </location>
</feature>
<proteinExistence type="inferred from homology"/>
<dbReference type="PANTHER" id="PTHR43630">
    <property type="entry name" value="POLY-BETA-1,6-N-ACETYL-D-GLUCOSAMINE SYNTHASE"/>
    <property type="match status" value="1"/>
</dbReference>
<evidence type="ECO:0000313" key="3">
    <source>
        <dbReference type="EMBL" id="PMM44939.1"/>
    </source>
</evidence>
<sequence>MASKPTIAVALIVKNEAQHLKACLDTVSDWVDEIVILDSGSTDGTEQIARSFTDKFFVNFDWPGFGMQRQLAQQHVESDYVLWLDADERVTPELKLSILEAVNSDNSNTVYGLTRLSWVFGRYIRHCGWYPDKVLRLYRTRLTGYNDALVHEKVYVTKDVQVKILQGDLVHYTYNDMNHYLLKSAGYAKAWADQREKQGKTASLTQGLFHSVGCFIKMYFLRAGFLDGKQGLLISLLSAHSTFVKYADLWERTHTRSQSDQDKI</sequence>
<gene>
    <name evidence="3" type="ORF">BCT54_04895</name>
</gene>
<dbReference type="SUPFAM" id="SSF53448">
    <property type="entry name" value="Nucleotide-diphospho-sugar transferases"/>
    <property type="match status" value="1"/>
</dbReference>
<dbReference type="InterPro" id="IPR001173">
    <property type="entry name" value="Glyco_trans_2-like"/>
</dbReference>
<name>A0A2N7E9V5_VIBSP</name>
<dbReference type="Gene3D" id="3.90.550.10">
    <property type="entry name" value="Spore Coat Polysaccharide Biosynthesis Protein SpsA, Chain A"/>
    <property type="match status" value="1"/>
</dbReference>
<dbReference type="GO" id="GO:0016740">
    <property type="term" value="F:transferase activity"/>
    <property type="evidence" value="ECO:0007669"/>
    <property type="project" value="UniProtKB-KW"/>
</dbReference>
<dbReference type="InterPro" id="IPR029044">
    <property type="entry name" value="Nucleotide-diphossugar_trans"/>
</dbReference>
<dbReference type="PANTHER" id="PTHR43630:SF2">
    <property type="entry name" value="GLYCOSYLTRANSFERASE"/>
    <property type="match status" value="1"/>
</dbReference>
<dbReference type="Pfam" id="PF00535">
    <property type="entry name" value="Glycos_transf_2"/>
    <property type="match status" value="1"/>
</dbReference>
<organism evidence="3 4">
    <name type="scientific">Vibrio splendidus</name>
    <dbReference type="NCBI Taxonomy" id="29497"/>
    <lineage>
        <taxon>Bacteria</taxon>
        <taxon>Pseudomonadati</taxon>
        <taxon>Pseudomonadota</taxon>
        <taxon>Gammaproteobacteria</taxon>
        <taxon>Vibrionales</taxon>
        <taxon>Vibrionaceae</taxon>
        <taxon>Vibrio</taxon>
    </lineage>
</organism>
<evidence type="ECO:0000313" key="4">
    <source>
        <dbReference type="Proteomes" id="UP000235533"/>
    </source>
</evidence>
<reference evidence="4" key="1">
    <citation type="submission" date="2016-07" db="EMBL/GenBank/DDBJ databases">
        <title>Nontailed viruses are major unrecognized killers of bacteria in the ocean.</title>
        <authorList>
            <person name="Kauffman K."/>
            <person name="Hussain F."/>
            <person name="Yang J."/>
            <person name="Arevalo P."/>
            <person name="Brown J."/>
            <person name="Cutler M."/>
            <person name="Kelly L."/>
            <person name="Polz M.F."/>
        </authorList>
    </citation>
    <scope>NUCLEOTIDE SEQUENCE [LARGE SCALE GENOMIC DNA]</scope>
    <source>
        <strain evidence="4">10N.261.48.B5</strain>
    </source>
</reference>
<dbReference type="CDD" id="cd02511">
    <property type="entry name" value="Beta4Glucosyltransferase"/>
    <property type="match status" value="1"/>
</dbReference>
<comment type="caution">
    <text evidence="3">The sequence shown here is derived from an EMBL/GenBank/DDBJ whole genome shotgun (WGS) entry which is preliminary data.</text>
</comment>
<protein>
    <submittedName>
        <fullName evidence="3">Glycosyltransferase</fullName>
    </submittedName>
</protein>
<keyword evidence="3" id="KW-0808">Transferase</keyword>
<dbReference type="RefSeq" id="WP_017066301.1">
    <property type="nucleotide sequence ID" value="NZ_MCWA02000001.1"/>
</dbReference>
<accession>A0A2N7E9V5</accession>
<evidence type="ECO:0000259" key="2">
    <source>
        <dbReference type="Pfam" id="PF00535"/>
    </source>
</evidence>
<dbReference type="AlphaFoldDB" id="A0A2N7E9V5"/>